<evidence type="ECO:0000313" key="3">
    <source>
        <dbReference type="Proteomes" id="UP001285441"/>
    </source>
</evidence>
<name>A0AAE0K1B7_9PEZI</name>
<sequence>MEYVAGALGVVDITARASSKACALSQSWREVLRKIQQLRDNLDRGLEFFYHTKASIEEAGPRGLADSLRHQESLFYQAGEVVQLHYQLPSWFLNVIVHLPFSARLFGSPELLLYVFHFVTFDSRLSSIFGLVECGNVVGLRMMIGKRPSVVSDTSHTYEYTPLHRAFRGSSINKEVIRLLLQAGSDTGRESTLGGTAMRFAARRVERTGDEKILQLFSSHKGRKEL</sequence>
<dbReference type="Gene3D" id="1.25.40.20">
    <property type="entry name" value="Ankyrin repeat-containing domain"/>
    <property type="match status" value="1"/>
</dbReference>
<dbReference type="PROSITE" id="PS50297">
    <property type="entry name" value="ANK_REP_REGION"/>
    <property type="match status" value="1"/>
</dbReference>
<keyword evidence="3" id="KW-1185">Reference proteome</keyword>
<dbReference type="SUPFAM" id="SSF48403">
    <property type="entry name" value="Ankyrin repeat"/>
    <property type="match status" value="1"/>
</dbReference>
<proteinExistence type="predicted"/>
<dbReference type="EMBL" id="JAULSW010000011">
    <property type="protein sequence ID" value="KAK3367877.1"/>
    <property type="molecule type" value="Genomic_DNA"/>
</dbReference>
<organism evidence="2 3">
    <name type="scientific">Podospora didyma</name>
    <dbReference type="NCBI Taxonomy" id="330526"/>
    <lineage>
        <taxon>Eukaryota</taxon>
        <taxon>Fungi</taxon>
        <taxon>Dikarya</taxon>
        <taxon>Ascomycota</taxon>
        <taxon>Pezizomycotina</taxon>
        <taxon>Sordariomycetes</taxon>
        <taxon>Sordariomycetidae</taxon>
        <taxon>Sordariales</taxon>
        <taxon>Podosporaceae</taxon>
        <taxon>Podospora</taxon>
    </lineage>
</organism>
<dbReference type="InterPro" id="IPR036770">
    <property type="entry name" value="Ankyrin_rpt-contain_sf"/>
</dbReference>
<reference evidence="2" key="2">
    <citation type="submission" date="2023-06" db="EMBL/GenBank/DDBJ databases">
        <authorList>
            <consortium name="Lawrence Berkeley National Laboratory"/>
            <person name="Haridas S."/>
            <person name="Hensen N."/>
            <person name="Bonometti L."/>
            <person name="Westerberg I."/>
            <person name="Brannstrom I.O."/>
            <person name="Guillou S."/>
            <person name="Cros-Aarteil S."/>
            <person name="Calhoun S."/>
            <person name="Kuo A."/>
            <person name="Mondo S."/>
            <person name="Pangilinan J."/>
            <person name="Riley R."/>
            <person name="LaButti K."/>
            <person name="Andreopoulos B."/>
            <person name="Lipzen A."/>
            <person name="Chen C."/>
            <person name="Yanf M."/>
            <person name="Daum C."/>
            <person name="Ng V."/>
            <person name="Clum A."/>
            <person name="Steindorff A."/>
            <person name="Ohm R."/>
            <person name="Martin F."/>
            <person name="Silar P."/>
            <person name="Natvig D."/>
            <person name="Lalanne C."/>
            <person name="Gautier V."/>
            <person name="Ament-velasquez S.L."/>
            <person name="Kruys A."/>
            <person name="Hutchinson M.I."/>
            <person name="Powell A.J."/>
            <person name="Barry K."/>
            <person name="Miller A.N."/>
            <person name="Grigoriev I.V."/>
            <person name="Debuchy R."/>
            <person name="Gladieux P."/>
            <person name="Thoren M.H."/>
            <person name="Johannesson H."/>
        </authorList>
    </citation>
    <scope>NUCLEOTIDE SEQUENCE</scope>
    <source>
        <strain evidence="2">CBS 232.78</strain>
    </source>
</reference>
<keyword evidence="1" id="KW-0040">ANK repeat</keyword>
<reference evidence="2" key="1">
    <citation type="journal article" date="2023" name="Mol. Phylogenet. Evol.">
        <title>Genome-scale phylogeny and comparative genomics of the fungal order Sordariales.</title>
        <authorList>
            <person name="Hensen N."/>
            <person name="Bonometti L."/>
            <person name="Westerberg I."/>
            <person name="Brannstrom I.O."/>
            <person name="Guillou S."/>
            <person name="Cros-Aarteil S."/>
            <person name="Calhoun S."/>
            <person name="Haridas S."/>
            <person name="Kuo A."/>
            <person name="Mondo S."/>
            <person name="Pangilinan J."/>
            <person name="Riley R."/>
            <person name="LaButti K."/>
            <person name="Andreopoulos B."/>
            <person name="Lipzen A."/>
            <person name="Chen C."/>
            <person name="Yan M."/>
            <person name="Daum C."/>
            <person name="Ng V."/>
            <person name="Clum A."/>
            <person name="Steindorff A."/>
            <person name="Ohm R.A."/>
            <person name="Martin F."/>
            <person name="Silar P."/>
            <person name="Natvig D.O."/>
            <person name="Lalanne C."/>
            <person name="Gautier V."/>
            <person name="Ament-Velasquez S.L."/>
            <person name="Kruys A."/>
            <person name="Hutchinson M.I."/>
            <person name="Powell A.J."/>
            <person name="Barry K."/>
            <person name="Miller A.N."/>
            <person name="Grigoriev I.V."/>
            <person name="Debuchy R."/>
            <person name="Gladieux P."/>
            <person name="Hiltunen Thoren M."/>
            <person name="Johannesson H."/>
        </authorList>
    </citation>
    <scope>NUCLEOTIDE SEQUENCE</scope>
    <source>
        <strain evidence="2">CBS 232.78</strain>
    </source>
</reference>
<protein>
    <recommendedName>
        <fullName evidence="4">Ankyrin repeat protein</fullName>
    </recommendedName>
</protein>
<dbReference type="AlphaFoldDB" id="A0AAE0K1B7"/>
<comment type="caution">
    <text evidence="2">The sequence shown here is derived from an EMBL/GenBank/DDBJ whole genome shotgun (WGS) entry which is preliminary data.</text>
</comment>
<evidence type="ECO:0000313" key="2">
    <source>
        <dbReference type="EMBL" id="KAK3367877.1"/>
    </source>
</evidence>
<gene>
    <name evidence="2" type="ORF">B0H63DRAFT_529583</name>
</gene>
<evidence type="ECO:0008006" key="4">
    <source>
        <dbReference type="Google" id="ProtNLM"/>
    </source>
</evidence>
<dbReference type="Proteomes" id="UP001285441">
    <property type="component" value="Unassembled WGS sequence"/>
</dbReference>
<dbReference type="PROSITE" id="PS50088">
    <property type="entry name" value="ANK_REPEAT"/>
    <property type="match status" value="1"/>
</dbReference>
<dbReference type="InterPro" id="IPR002110">
    <property type="entry name" value="Ankyrin_rpt"/>
</dbReference>
<accession>A0AAE0K1B7</accession>
<evidence type="ECO:0000256" key="1">
    <source>
        <dbReference type="PROSITE-ProRule" id="PRU00023"/>
    </source>
</evidence>
<feature type="repeat" description="ANK" evidence="1">
    <location>
        <begin position="158"/>
        <end position="192"/>
    </location>
</feature>